<dbReference type="AlphaFoldDB" id="A0A7I4Z432"/>
<keyword evidence="3" id="KW-1185">Reference proteome</keyword>
<reference evidence="4" key="1">
    <citation type="submission" date="2020-12" db="UniProtKB">
        <authorList>
            <consortium name="WormBaseParasite"/>
        </authorList>
    </citation>
    <scope>IDENTIFICATION</scope>
    <source>
        <strain evidence="4">MHco3</strain>
    </source>
</reference>
<evidence type="ECO:0000259" key="2">
    <source>
        <dbReference type="Pfam" id="PF07245"/>
    </source>
</evidence>
<organism evidence="3 4">
    <name type="scientific">Haemonchus contortus</name>
    <name type="common">Barber pole worm</name>
    <dbReference type="NCBI Taxonomy" id="6289"/>
    <lineage>
        <taxon>Eukaryota</taxon>
        <taxon>Metazoa</taxon>
        <taxon>Ecdysozoa</taxon>
        <taxon>Nematoda</taxon>
        <taxon>Chromadorea</taxon>
        <taxon>Rhabditida</taxon>
        <taxon>Rhabditina</taxon>
        <taxon>Rhabditomorpha</taxon>
        <taxon>Strongyloidea</taxon>
        <taxon>Trichostrongylidae</taxon>
        <taxon>Haemonchus</taxon>
    </lineage>
</organism>
<dbReference type="OrthoDB" id="5875705at2759"/>
<feature type="compositionally biased region" description="Polar residues" evidence="1">
    <location>
        <begin position="1"/>
        <end position="11"/>
    </location>
</feature>
<evidence type="ECO:0000256" key="1">
    <source>
        <dbReference type="SAM" id="MobiDB-lite"/>
    </source>
</evidence>
<feature type="compositionally biased region" description="Basic and acidic residues" evidence="1">
    <location>
        <begin position="12"/>
        <end position="21"/>
    </location>
</feature>
<dbReference type="Pfam" id="PF07245">
    <property type="entry name" value="Phlebovirus_G2"/>
    <property type="match status" value="1"/>
</dbReference>
<sequence length="151" mass="17420">MCEVETVSSPARHNERSEHAEINVSHTSRQIEQKLFAWWTLALSSLGVPPTSALDSTLWLVPRLYRSPLTCRTPDGARSMTCETEEDCNRTPAEVKMHYSCKEINLTTYMQHPDHRLPQLRPDVELSADQSQLFARIPQHLNIYDGRNRFK</sequence>
<accession>A0A7I4Z432</accession>
<protein>
    <submittedName>
        <fullName evidence="4">Phlebovirus_G2 domain-containing protein</fullName>
    </submittedName>
</protein>
<feature type="domain" description="Phlebovirus glycoprotein G2 fusion" evidence="2">
    <location>
        <begin position="67"/>
        <end position="140"/>
    </location>
</feature>
<feature type="region of interest" description="Disordered" evidence="1">
    <location>
        <begin position="1"/>
        <end position="21"/>
    </location>
</feature>
<evidence type="ECO:0000313" key="4">
    <source>
        <dbReference type="WBParaSite" id="HCON_00169850-00001"/>
    </source>
</evidence>
<dbReference type="InterPro" id="IPR009878">
    <property type="entry name" value="Phlebovirus_G2_fusion"/>
</dbReference>
<dbReference type="Proteomes" id="UP000025227">
    <property type="component" value="Unplaced"/>
</dbReference>
<proteinExistence type="predicted"/>
<dbReference type="WBParaSite" id="HCON_00169850-00001">
    <property type="protein sequence ID" value="HCON_00169850-00001"/>
    <property type="gene ID" value="HCON_00169850"/>
</dbReference>
<evidence type="ECO:0000313" key="3">
    <source>
        <dbReference type="Proteomes" id="UP000025227"/>
    </source>
</evidence>
<name>A0A7I4Z432_HAECO</name>